<accession>A0A3P4BB58</accession>
<proteinExistence type="predicted"/>
<evidence type="ECO:0000256" key="1">
    <source>
        <dbReference type="SAM" id="MobiDB-lite"/>
    </source>
</evidence>
<feature type="region of interest" description="Disordered" evidence="1">
    <location>
        <begin position="1"/>
        <end position="52"/>
    </location>
</feature>
<dbReference type="AlphaFoldDB" id="A0A3P4BB58"/>
<dbReference type="EMBL" id="UWPJ01000039">
    <property type="protein sequence ID" value="VCU72355.1"/>
    <property type="molecule type" value="Genomic_DNA"/>
</dbReference>
<keyword evidence="3" id="KW-1185">Reference proteome</keyword>
<dbReference type="Proteomes" id="UP000277294">
    <property type="component" value="Unassembled WGS sequence"/>
</dbReference>
<feature type="compositionally biased region" description="Polar residues" evidence="1">
    <location>
        <begin position="1"/>
        <end position="11"/>
    </location>
</feature>
<organism evidence="2 3">
    <name type="scientific">Pigmentiphaga humi</name>
    <dbReference type="NCBI Taxonomy" id="2478468"/>
    <lineage>
        <taxon>Bacteria</taxon>
        <taxon>Pseudomonadati</taxon>
        <taxon>Pseudomonadota</taxon>
        <taxon>Betaproteobacteria</taxon>
        <taxon>Burkholderiales</taxon>
        <taxon>Alcaligenaceae</taxon>
        <taxon>Pigmentiphaga</taxon>
    </lineage>
</organism>
<name>A0A3P4BB58_9BURK</name>
<evidence type="ECO:0000313" key="2">
    <source>
        <dbReference type="EMBL" id="VCU72355.1"/>
    </source>
</evidence>
<feature type="compositionally biased region" description="Basic and acidic residues" evidence="1">
    <location>
        <begin position="29"/>
        <end position="44"/>
    </location>
</feature>
<sequence>MCENESPTSKRPQVELQSAPPLAPAKPSPKGDDHPTESAQDAKRVQIGPTDV</sequence>
<reference evidence="2 3" key="1">
    <citation type="submission" date="2018-10" db="EMBL/GenBank/DDBJ databases">
        <authorList>
            <person name="Criscuolo A."/>
        </authorList>
    </citation>
    <scope>NUCLEOTIDE SEQUENCE [LARGE SCALE GENOMIC DNA]</scope>
    <source>
        <strain evidence="2">DnA1</strain>
    </source>
</reference>
<protein>
    <submittedName>
        <fullName evidence="2">Uncharacterized protein</fullName>
    </submittedName>
</protein>
<gene>
    <name evidence="2" type="ORF">PIGHUM_04454</name>
</gene>
<evidence type="ECO:0000313" key="3">
    <source>
        <dbReference type="Proteomes" id="UP000277294"/>
    </source>
</evidence>